<gene>
    <name evidence="2" type="ORF">AVDCRST_MAG10-2873</name>
</gene>
<organism evidence="2">
    <name type="scientific">uncultured Acidimicrobiales bacterium</name>
    <dbReference type="NCBI Taxonomy" id="310071"/>
    <lineage>
        <taxon>Bacteria</taxon>
        <taxon>Bacillati</taxon>
        <taxon>Actinomycetota</taxon>
        <taxon>Acidimicrobiia</taxon>
        <taxon>Acidimicrobiales</taxon>
        <taxon>environmental samples</taxon>
    </lineage>
</organism>
<feature type="compositionally biased region" description="Gly residues" evidence="1">
    <location>
        <begin position="159"/>
        <end position="172"/>
    </location>
</feature>
<feature type="compositionally biased region" description="Basic residues" evidence="1">
    <location>
        <begin position="196"/>
        <end position="223"/>
    </location>
</feature>
<feature type="compositionally biased region" description="Basic residues" evidence="1">
    <location>
        <begin position="1"/>
        <end position="12"/>
    </location>
</feature>
<reference evidence="2" key="1">
    <citation type="submission" date="2020-02" db="EMBL/GenBank/DDBJ databases">
        <authorList>
            <person name="Meier V. D."/>
        </authorList>
    </citation>
    <scope>NUCLEOTIDE SEQUENCE</scope>
    <source>
        <strain evidence="2">AVDCRST_MAG10</strain>
    </source>
</reference>
<evidence type="ECO:0000313" key="2">
    <source>
        <dbReference type="EMBL" id="CAA9263337.1"/>
    </source>
</evidence>
<feature type="non-terminal residue" evidence="2">
    <location>
        <position position="1"/>
    </location>
</feature>
<feature type="non-terminal residue" evidence="2">
    <location>
        <position position="223"/>
    </location>
</feature>
<feature type="compositionally biased region" description="Low complexity" evidence="1">
    <location>
        <begin position="13"/>
        <end position="23"/>
    </location>
</feature>
<evidence type="ECO:0000256" key="1">
    <source>
        <dbReference type="SAM" id="MobiDB-lite"/>
    </source>
</evidence>
<feature type="region of interest" description="Disordered" evidence="1">
    <location>
        <begin position="1"/>
        <end position="223"/>
    </location>
</feature>
<name>A0A6J4IXD9_9ACTN</name>
<proteinExistence type="predicted"/>
<dbReference type="AlphaFoldDB" id="A0A6J4IXD9"/>
<feature type="compositionally biased region" description="Basic and acidic residues" evidence="1">
    <location>
        <begin position="135"/>
        <end position="149"/>
    </location>
</feature>
<feature type="compositionally biased region" description="Low complexity" evidence="1">
    <location>
        <begin position="60"/>
        <end position="89"/>
    </location>
</feature>
<protein>
    <submittedName>
        <fullName evidence="2">Uncharacterized protein</fullName>
    </submittedName>
</protein>
<accession>A0A6J4IXD9</accession>
<sequence length="223" mass="23306">VGAGPHRPRRPSRPAFGARPGGPLRRRLGGGERGGARRCGPAVGRPGRLHRPGHRSPVVGRGLRGAAAPGAQRGLRPAVAGGELLPLGSPRRRRRRPPASRAGGASCAAGPRHLRHRGERHRGPHACRAAGRPVAPDHRPAAGGGDHRHAAPGLEPGTDRGGQPGGPGGGSGRRTPRGRRVGPNRATLAGQDGRRRLPSRRPGLRRLGRRLRLGARRRSRAGM</sequence>
<feature type="compositionally biased region" description="Low complexity" evidence="1">
    <location>
        <begin position="99"/>
        <end position="111"/>
    </location>
</feature>
<dbReference type="EMBL" id="CADCTB010000177">
    <property type="protein sequence ID" value="CAA9263337.1"/>
    <property type="molecule type" value="Genomic_DNA"/>
</dbReference>
<feature type="compositionally biased region" description="Basic residues" evidence="1">
    <location>
        <begin position="112"/>
        <end position="125"/>
    </location>
</feature>